<evidence type="ECO:0000256" key="1">
    <source>
        <dbReference type="ARBA" id="ARBA00011073"/>
    </source>
</evidence>
<dbReference type="PROSITE" id="PS00136">
    <property type="entry name" value="SUBTILASE_ASP"/>
    <property type="match status" value="1"/>
</dbReference>
<name>A0A4R4QAN5_9ACTN</name>
<dbReference type="EMBL" id="SMKA01000025">
    <property type="protein sequence ID" value="TDC32189.1"/>
    <property type="molecule type" value="Genomic_DNA"/>
</dbReference>
<organism evidence="10 11">
    <name type="scientific">Kribbella albertanoniae</name>
    <dbReference type="NCBI Taxonomy" id="1266829"/>
    <lineage>
        <taxon>Bacteria</taxon>
        <taxon>Bacillati</taxon>
        <taxon>Actinomycetota</taxon>
        <taxon>Actinomycetes</taxon>
        <taxon>Propionibacteriales</taxon>
        <taxon>Kribbellaceae</taxon>
        <taxon>Kribbella</taxon>
    </lineage>
</organism>
<dbReference type="InterPro" id="IPR023828">
    <property type="entry name" value="Peptidase_S8_Ser-AS"/>
</dbReference>
<feature type="signal peptide" evidence="8">
    <location>
        <begin position="1"/>
        <end position="26"/>
    </location>
</feature>
<dbReference type="PROSITE" id="PS00137">
    <property type="entry name" value="SUBTILASE_HIS"/>
    <property type="match status" value="1"/>
</dbReference>
<keyword evidence="11" id="KW-1185">Reference proteome</keyword>
<evidence type="ECO:0000256" key="4">
    <source>
        <dbReference type="ARBA" id="ARBA00022825"/>
    </source>
</evidence>
<comment type="caution">
    <text evidence="10">The sequence shown here is derived from an EMBL/GenBank/DDBJ whole genome shotgun (WGS) entry which is preliminary data.</text>
</comment>
<evidence type="ECO:0000256" key="8">
    <source>
        <dbReference type="SAM" id="SignalP"/>
    </source>
</evidence>
<dbReference type="OrthoDB" id="614750at2"/>
<keyword evidence="3 6" id="KW-0378">Hydrolase</keyword>
<dbReference type="InterPro" id="IPR015500">
    <property type="entry name" value="Peptidase_S8_subtilisin-rel"/>
</dbReference>
<evidence type="ECO:0000313" key="10">
    <source>
        <dbReference type="EMBL" id="TDC32189.1"/>
    </source>
</evidence>
<keyword evidence="2 6" id="KW-0645">Protease</keyword>
<feature type="active site" description="Charge relay system" evidence="5 6">
    <location>
        <position position="251"/>
    </location>
</feature>
<dbReference type="RefSeq" id="WP_132404760.1">
    <property type="nucleotide sequence ID" value="NZ_SMKA01000025.1"/>
</dbReference>
<evidence type="ECO:0000256" key="2">
    <source>
        <dbReference type="ARBA" id="ARBA00022670"/>
    </source>
</evidence>
<evidence type="ECO:0000256" key="6">
    <source>
        <dbReference type="PROSITE-ProRule" id="PRU01240"/>
    </source>
</evidence>
<dbReference type="Gene3D" id="3.40.50.200">
    <property type="entry name" value="Peptidase S8/S53 domain"/>
    <property type="match status" value="1"/>
</dbReference>
<feature type="domain" description="Peptidase S8/S53" evidence="9">
    <location>
        <begin position="211"/>
        <end position="463"/>
    </location>
</feature>
<dbReference type="InterPro" id="IPR050131">
    <property type="entry name" value="Peptidase_S8_subtilisin-like"/>
</dbReference>
<evidence type="ECO:0000256" key="5">
    <source>
        <dbReference type="PIRSR" id="PIRSR615500-1"/>
    </source>
</evidence>
<evidence type="ECO:0000256" key="3">
    <source>
        <dbReference type="ARBA" id="ARBA00022801"/>
    </source>
</evidence>
<protein>
    <submittedName>
        <fullName evidence="10">Peptidase S8/S53 subtilisin kexin sedolisin</fullName>
    </submittedName>
</protein>
<dbReference type="AlphaFoldDB" id="A0A4R4QAN5"/>
<reference evidence="10 11" key="1">
    <citation type="submission" date="2019-03" db="EMBL/GenBank/DDBJ databases">
        <title>Draft genome sequences of novel Actinobacteria.</title>
        <authorList>
            <person name="Sahin N."/>
            <person name="Ay H."/>
            <person name="Saygin H."/>
        </authorList>
    </citation>
    <scope>NUCLEOTIDE SEQUENCE [LARGE SCALE GENOMIC DNA]</scope>
    <source>
        <strain evidence="10 11">JCM 30547</strain>
    </source>
</reference>
<feature type="active site" description="Charge relay system" evidence="5 6">
    <location>
        <position position="220"/>
    </location>
</feature>
<dbReference type="PROSITE" id="PS51892">
    <property type="entry name" value="SUBTILASE"/>
    <property type="match status" value="1"/>
</dbReference>
<dbReference type="GO" id="GO:0006508">
    <property type="term" value="P:proteolysis"/>
    <property type="evidence" value="ECO:0007669"/>
    <property type="project" value="UniProtKB-KW"/>
</dbReference>
<accession>A0A4R4QAN5</accession>
<proteinExistence type="inferred from homology"/>
<evidence type="ECO:0000313" key="11">
    <source>
        <dbReference type="Proteomes" id="UP000295075"/>
    </source>
</evidence>
<dbReference type="PANTHER" id="PTHR43806:SF11">
    <property type="entry name" value="CEREVISIN-RELATED"/>
    <property type="match status" value="1"/>
</dbReference>
<sequence>MRRSTRAMSATVLAALGIVLAVRAAAADPPNVTAPVSVPAQEVAGAVTLITGDKVIVTPGAEPRIERAAGREAVPIRVKRSAGHLQVLPADAVARIANGTLDPRLFDVTILLESGYGDDKRPELPLILQHGRSSARSVPSGFTVDRQLPALGATAVHLAKSTSADFWKSQHTTLRSAAVTKVWLDGVRHPVLDNSARQVSAPAAWQRGITGQGVPVAVLDSGIDTTHPDLGDAVIAARSFVGDEPTDNYGHGTHVASIVTGASSKYRGIAPDAKLLNGKVCDDGGYCPESAMLAGMEWAAAEQRARVINMSVGGPDGPGVDLVEQAVNDLTKAYDTLFVIAAGNSGAGGDRTVESPGSADAALTVGAVTREDALTEFSSRGPRIGDSAMKPDLTAPGDGIVAAQATGTESGEPVEAGYVRLSGTSMATPHVAGAAALLRQQHPQWTAEQVKATLMGTAKIGPDTAFASGAGRLDVAAAIDAGVAASPASVSFGLAQWPHEDDEVLARTVIYRNSGDQPVTLQLELQTPGSQVTPFSLAASELTVPAGGQAQVEVKADTKAAVLPVGLYSGRIVATGGGAQLSTPIGVEKEDERYGVKVTLIGRDGKAPEDAVTYFDRLGDCSDVETCSPYLVGGAATELRVAPGDYSIGHFSSTGSATSLLVEPTFRVAADTALTLDARMAGEVTMSVPNAGARLVQVTLAVGRALQRPGEALTYSAAGTAGQSLHVAAAKHGTAPADELVTVVQGRFAEPGPAGDFTDTPYEYNLGRAFPGQVPSGVRLRPKAGDFAKVLASYASDAPAGEFREAITSHGAVPPGGSALLALGPDTVKVRSSKVPFERTEYFLSIGVEWHHLFAQQGKPFPLGQAQYFAAKPVSYRAGHTYRSDWQRGVLGPRLSTGPISPNGLARGAQRQGDRLILGLSLRSDNDPNHLTDPRTPAGSLRLTRNGEVIYDRPRAGFVAVAVPAETSEYVLHSRVKVPETAVSTEIDTTWTFRSGQVDGIAGLPLMTVQFAPRLDDHNGARPGPFLIPVSVQRQPGSEPATVKSVAVEFSTDGGTTWQPAGITRSSSGWLARVSNPATGSVSLRSTAVDSLGGKVEQTIASAYLMRR</sequence>
<dbReference type="Pfam" id="PF00082">
    <property type="entry name" value="Peptidase_S8"/>
    <property type="match status" value="1"/>
</dbReference>
<dbReference type="InterPro" id="IPR023827">
    <property type="entry name" value="Peptidase_S8_Asp-AS"/>
</dbReference>
<dbReference type="PANTHER" id="PTHR43806">
    <property type="entry name" value="PEPTIDASE S8"/>
    <property type="match status" value="1"/>
</dbReference>
<dbReference type="InterPro" id="IPR036852">
    <property type="entry name" value="Peptidase_S8/S53_dom_sf"/>
</dbReference>
<keyword evidence="8" id="KW-0732">Signal</keyword>
<keyword evidence="4 6" id="KW-0720">Serine protease</keyword>
<feature type="active site" description="Charge relay system" evidence="5 6">
    <location>
        <position position="425"/>
    </location>
</feature>
<comment type="similarity">
    <text evidence="1 6 7">Belongs to the peptidase S8 family.</text>
</comment>
<dbReference type="InterPro" id="IPR000209">
    <property type="entry name" value="Peptidase_S8/S53_dom"/>
</dbReference>
<dbReference type="PROSITE" id="PS00138">
    <property type="entry name" value="SUBTILASE_SER"/>
    <property type="match status" value="1"/>
</dbReference>
<gene>
    <name evidence="10" type="ORF">E1261_09120</name>
</gene>
<dbReference type="PRINTS" id="PR00723">
    <property type="entry name" value="SUBTILISIN"/>
</dbReference>
<dbReference type="SUPFAM" id="SSF52743">
    <property type="entry name" value="Subtilisin-like"/>
    <property type="match status" value="1"/>
</dbReference>
<dbReference type="GO" id="GO:0004252">
    <property type="term" value="F:serine-type endopeptidase activity"/>
    <property type="evidence" value="ECO:0007669"/>
    <property type="project" value="UniProtKB-UniRule"/>
</dbReference>
<dbReference type="Proteomes" id="UP000295075">
    <property type="component" value="Unassembled WGS sequence"/>
</dbReference>
<evidence type="ECO:0000259" key="9">
    <source>
        <dbReference type="Pfam" id="PF00082"/>
    </source>
</evidence>
<feature type="chain" id="PRO_5021017916" evidence="8">
    <location>
        <begin position="27"/>
        <end position="1108"/>
    </location>
</feature>
<evidence type="ECO:0000256" key="7">
    <source>
        <dbReference type="RuleBase" id="RU003355"/>
    </source>
</evidence>
<dbReference type="InterPro" id="IPR022398">
    <property type="entry name" value="Peptidase_S8_His-AS"/>
</dbReference>